<protein>
    <recommendedName>
        <fullName evidence="2">DUF218 domain-containing protein</fullName>
    </recommendedName>
</protein>
<dbReference type="GO" id="GO:0043164">
    <property type="term" value="P:Gram-negative-bacterium-type cell wall biogenesis"/>
    <property type="evidence" value="ECO:0007669"/>
    <property type="project" value="TreeGrafter"/>
</dbReference>
<dbReference type="InterPro" id="IPR003848">
    <property type="entry name" value="DUF218"/>
</dbReference>
<dbReference type="PANTHER" id="PTHR30336">
    <property type="entry name" value="INNER MEMBRANE PROTEIN, PROBABLE PERMEASE"/>
    <property type="match status" value="1"/>
</dbReference>
<evidence type="ECO:0000313" key="3">
    <source>
        <dbReference type="EMBL" id="AHA28328.1"/>
    </source>
</evidence>
<dbReference type="InterPro" id="IPR051599">
    <property type="entry name" value="Cell_Envelope_Assoc"/>
</dbReference>
<dbReference type="GO" id="GO:0000270">
    <property type="term" value="P:peptidoglycan metabolic process"/>
    <property type="evidence" value="ECO:0007669"/>
    <property type="project" value="TreeGrafter"/>
</dbReference>
<name>U6B5X2_9HYPH</name>
<accession>U6B5X2</accession>
<dbReference type="PATRIC" id="fig|1261131.3.peg.959"/>
<evidence type="ECO:0000259" key="2">
    <source>
        <dbReference type="Pfam" id="PF02698"/>
    </source>
</evidence>
<gene>
    <name evidence="3" type="ORF">lam_1000</name>
</gene>
<reference evidence="3 4" key="1">
    <citation type="journal article" date="2014" name="Mol. Plant Microbe Interact.">
        <title>The complete genome sequence of Candidatus Liberibacter americanus, associated with citrus Huanglongbing.</title>
        <authorList>
            <person name="Wulff N.A."/>
            <person name="Zhang S."/>
            <person name="Setubal J.C."/>
            <person name="Almeida N.F."/>
            <person name="Martins E.C."/>
            <person name="Harakava R."/>
            <person name="Kumar D."/>
            <person name="Rangel L.T."/>
            <person name="Foissac X."/>
            <person name="Bove J."/>
            <person name="Gabriel D.W."/>
        </authorList>
    </citation>
    <scope>NUCLEOTIDE SEQUENCE [LARGE SCALE GENOMIC DNA]</scope>
    <source>
        <strain evidence="3 4">Sao Paulo</strain>
    </source>
</reference>
<keyword evidence="1" id="KW-1133">Transmembrane helix</keyword>
<dbReference type="PANTHER" id="PTHR30336:SF4">
    <property type="entry name" value="ENVELOPE BIOGENESIS FACTOR ELYC"/>
    <property type="match status" value="1"/>
</dbReference>
<dbReference type="Proteomes" id="UP000017862">
    <property type="component" value="Chromosome"/>
</dbReference>
<evidence type="ECO:0000313" key="4">
    <source>
        <dbReference type="Proteomes" id="UP000017862"/>
    </source>
</evidence>
<dbReference type="STRING" id="1261131.lam_1000"/>
<feature type="domain" description="DUF218" evidence="2">
    <location>
        <begin position="38"/>
        <end position="156"/>
    </location>
</feature>
<dbReference type="EMBL" id="CP006604">
    <property type="protein sequence ID" value="AHA28328.1"/>
    <property type="molecule type" value="Genomic_DNA"/>
</dbReference>
<keyword evidence="1" id="KW-0812">Transmembrane</keyword>
<dbReference type="RefSeq" id="WP_023466406.1">
    <property type="nucleotide sequence ID" value="NC_022793.1"/>
</dbReference>
<sequence>MRYLIYTISIFFVLIIGGFISFIRYIDNIKPLENISAQAIIVLTGERSRIEKAFELLEQKIGQRLLISGVHRSVNKEVLYQKIPIKSDLAMCCVDIGYEALDTAGNAREAYNWIKKNRYRDIIVVTSSYHMPRILFELRKIDFTINFIPYSITSYNFKTNIFMLDIKMIKKLFIEYLKMILLLSHNFLHNFII</sequence>
<evidence type="ECO:0000256" key="1">
    <source>
        <dbReference type="SAM" id="Phobius"/>
    </source>
</evidence>
<dbReference type="eggNOG" id="COG1434">
    <property type="taxonomic scope" value="Bacteria"/>
</dbReference>
<dbReference type="CDD" id="cd06259">
    <property type="entry name" value="YdcF-like"/>
    <property type="match status" value="1"/>
</dbReference>
<dbReference type="Pfam" id="PF02698">
    <property type="entry name" value="DUF218"/>
    <property type="match status" value="1"/>
</dbReference>
<proteinExistence type="predicted"/>
<dbReference type="GO" id="GO:0005886">
    <property type="term" value="C:plasma membrane"/>
    <property type="evidence" value="ECO:0007669"/>
    <property type="project" value="TreeGrafter"/>
</dbReference>
<dbReference type="AlphaFoldDB" id="U6B5X2"/>
<dbReference type="KEGG" id="lar:lam_1000"/>
<keyword evidence="1" id="KW-0472">Membrane</keyword>
<organism evidence="3 4">
    <name type="scientific">Candidatus Liberibacter americanus str. Sao Paulo</name>
    <dbReference type="NCBI Taxonomy" id="1261131"/>
    <lineage>
        <taxon>Bacteria</taxon>
        <taxon>Pseudomonadati</taxon>
        <taxon>Pseudomonadota</taxon>
        <taxon>Alphaproteobacteria</taxon>
        <taxon>Hyphomicrobiales</taxon>
        <taxon>Rhizobiaceae</taxon>
        <taxon>Liberibacter</taxon>
    </lineage>
</organism>
<feature type="transmembrane region" description="Helical" evidence="1">
    <location>
        <begin position="6"/>
        <end position="26"/>
    </location>
</feature>
<keyword evidence="4" id="KW-1185">Reference proteome</keyword>
<dbReference type="HOGENOM" id="CLU_080658_0_0_5"/>